<keyword evidence="10" id="KW-1185">Reference proteome</keyword>
<protein>
    <recommendedName>
        <fullName evidence="5 6">Cell division protein FtsA</fullName>
    </recommendedName>
</protein>
<evidence type="ECO:0000256" key="3">
    <source>
        <dbReference type="ARBA" id="ARBA00023136"/>
    </source>
</evidence>
<comment type="caution">
    <text evidence="9">The sequence shown here is derived from an EMBL/GenBank/DDBJ whole genome shotgun (WGS) entry which is preliminary data.</text>
</comment>
<comment type="similarity">
    <text evidence="5 6">Belongs to the FtsA/MreB family.</text>
</comment>
<reference evidence="9 10" key="1">
    <citation type="submission" date="2023-09" db="EMBL/GenBank/DDBJ databases">
        <title>Aquirufa genomes.</title>
        <authorList>
            <person name="Pitt A."/>
        </authorList>
    </citation>
    <scope>NUCLEOTIDE SEQUENCE [LARGE SCALE GENOMIC DNA]</scope>
    <source>
        <strain evidence="9 10">LEOWEIH-7C</strain>
    </source>
</reference>
<dbReference type="PANTHER" id="PTHR32432:SF4">
    <property type="entry name" value="CELL DIVISION PROTEIN FTSA"/>
    <property type="match status" value="1"/>
</dbReference>
<accession>A0ABU3TT89</accession>
<evidence type="ECO:0000256" key="5">
    <source>
        <dbReference type="HAMAP-Rule" id="MF_02033"/>
    </source>
</evidence>
<dbReference type="Gene3D" id="3.30.420.40">
    <property type="match status" value="2"/>
</dbReference>
<evidence type="ECO:0000256" key="7">
    <source>
        <dbReference type="SAM" id="MobiDB-lite"/>
    </source>
</evidence>
<dbReference type="Proteomes" id="UP001249959">
    <property type="component" value="Unassembled WGS sequence"/>
</dbReference>
<dbReference type="SMART" id="SM00842">
    <property type="entry name" value="FtsA"/>
    <property type="match status" value="1"/>
</dbReference>
<keyword evidence="3 5" id="KW-0472">Membrane</keyword>
<evidence type="ECO:0000256" key="4">
    <source>
        <dbReference type="ARBA" id="ARBA00023306"/>
    </source>
</evidence>
<comment type="function">
    <text evidence="5 6">Cell division protein that is involved in the assembly of the Z ring. May serve as a membrane anchor for the Z ring.</text>
</comment>
<dbReference type="InterPro" id="IPR043129">
    <property type="entry name" value="ATPase_NBD"/>
</dbReference>
<dbReference type="EMBL" id="JAVNWW010000003">
    <property type="protein sequence ID" value="MDU0809074.1"/>
    <property type="molecule type" value="Genomic_DNA"/>
</dbReference>
<evidence type="ECO:0000256" key="2">
    <source>
        <dbReference type="ARBA" id="ARBA00022618"/>
    </source>
</evidence>
<dbReference type="SUPFAM" id="SSF53067">
    <property type="entry name" value="Actin-like ATPase domain"/>
    <property type="match status" value="2"/>
</dbReference>
<dbReference type="InterPro" id="IPR020823">
    <property type="entry name" value="Cell_div_FtsA"/>
</dbReference>
<evidence type="ECO:0000259" key="8">
    <source>
        <dbReference type="SMART" id="SM00842"/>
    </source>
</evidence>
<dbReference type="Pfam" id="PF02491">
    <property type="entry name" value="SHS2_FTSA"/>
    <property type="match status" value="1"/>
</dbReference>
<dbReference type="PIRSF" id="PIRSF003101">
    <property type="entry name" value="FtsA"/>
    <property type="match status" value="1"/>
</dbReference>
<keyword evidence="4 5" id="KW-0131">Cell cycle</keyword>
<name>A0ABU3TT89_9BACT</name>
<gene>
    <name evidence="5 9" type="primary">ftsA</name>
    <name evidence="9" type="ORF">PQG45_08500</name>
</gene>
<keyword evidence="1 5" id="KW-1003">Cell membrane</keyword>
<dbReference type="HAMAP" id="MF_02033">
    <property type="entry name" value="FtsA"/>
    <property type="match status" value="1"/>
</dbReference>
<evidence type="ECO:0000256" key="1">
    <source>
        <dbReference type="ARBA" id="ARBA00022475"/>
    </source>
</evidence>
<evidence type="ECO:0000313" key="10">
    <source>
        <dbReference type="Proteomes" id="UP001249959"/>
    </source>
</evidence>
<feature type="domain" description="SHS2" evidence="8">
    <location>
        <begin position="6"/>
        <end position="200"/>
    </location>
</feature>
<sequence>MRNDLIIGLDIGSSSVRAVAGKQTANGQLEIVATGSANTSGYILHGEIVNINKTSTAIADAINQIAQALPGKSKEYFFSSNLSGSHIKVTPFTISKTRKNPSDPVTVKDIFDITEEAKKNVAEKNPCVLHTLPIGFKVGNLPETLEPIGQIGATIQGNFMVITAQLDKFELFSRTLKSAESDHIKGGNLYFSPLASSSSVLNAEEKQQGVVLVDIGSGTTEISIYQNKRLKHATVLNWGGDRITEDLRVSLDVTAEHAEALKTRFGTALHRLIDLNEVVLIPGIAGRKPTPISVKNVAIIIEERMKELAAIVMAEIQKTTQAQLLRGGIVICGGGAQLPDLDDLFQKVTGLETRIGLPEATAAFGLTTDIKDPAFATSIGLVQVYFDQINAAEESAEELPNIPSSSPSPPDKSKPKPPSIKDIFGRLVDSLVGTEGDDGGSY</sequence>
<proteinExistence type="inferred from homology"/>
<organism evidence="9 10">
    <name type="scientific">Aquirufa regiilacus</name>
    <dbReference type="NCBI Taxonomy" id="3024868"/>
    <lineage>
        <taxon>Bacteria</taxon>
        <taxon>Pseudomonadati</taxon>
        <taxon>Bacteroidota</taxon>
        <taxon>Cytophagia</taxon>
        <taxon>Cytophagales</taxon>
        <taxon>Flectobacillaceae</taxon>
        <taxon>Aquirufa</taxon>
    </lineage>
</organism>
<evidence type="ECO:0000256" key="6">
    <source>
        <dbReference type="PIRNR" id="PIRNR003101"/>
    </source>
</evidence>
<dbReference type="InterPro" id="IPR050696">
    <property type="entry name" value="FtsA/MreB"/>
</dbReference>
<evidence type="ECO:0000313" key="9">
    <source>
        <dbReference type="EMBL" id="MDU0809074.1"/>
    </source>
</evidence>
<comment type="subunit">
    <text evidence="5">Self-interacts. Interacts with FtsZ.</text>
</comment>
<keyword evidence="2 5" id="KW-0132">Cell division</keyword>
<dbReference type="NCBIfam" id="TIGR01174">
    <property type="entry name" value="ftsA"/>
    <property type="match status" value="1"/>
</dbReference>
<dbReference type="GO" id="GO:0051301">
    <property type="term" value="P:cell division"/>
    <property type="evidence" value="ECO:0007669"/>
    <property type="project" value="UniProtKB-KW"/>
</dbReference>
<dbReference type="RefSeq" id="WP_315577067.1">
    <property type="nucleotide sequence ID" value="NZ_JARDXH010000005.1"/>
</dbReference>
<feature type="region of interest" description="Disordered" evidence="7">
    <location>
        <begin position="396"/>
        <end position="421"/>
    </location>
</feature>
<dbReference type="InterPro" id="IPR003494">
    <property type="entry name" value="SHS2_FtsA"/>
</dbReference>
<dbReference type="CDD" id="cd24048">
    <property type="entry name" value="ASKHA_NBD_FtsA"/>
    <property type="match status" value="1"/>
</dbReference>
<dbReference type="PANTHER" id="PTHR32432">
    <property type="entry name" value="CELL DIVISION PROTEIN FTSA-RELATED"/>
    <property type="match status" value="1"/>
</dbReference>
<comment type="subcellular location">
    <subcellularLocation>
        <location evidence="5">Cell membrane</location>
        <topology evidence="5">Peripheral membrane protein</topology>
        <orientation evidence="5">Cytoplasmic side</orientation>
    </subcellularLocation>
    <text evidence="5">Localizes to the Z ring in an FtsZ-dependent manner. Targeted to the membrane through a conserved C-terminal amphipathic helix.</text>
</comment>
<dbReference type="Pfam" id="PF14450">
    <property type="entry name" value="FtsA"/>
    <property type="match status" value="1"/>
</dbReference>